<dbReference type="InterPro" id="IPR016785">
    <property type="entry name" value="ComGD"/>
</dbReference>
<evidence type="ECO:0000256" key="2">
    <source>
        <dbReference type="ARBA" id="ARBA00023287"/>
    </source>
</evidence>
<keyword evidence="2" id="KW-0178">Competence</keyword>
<sequence>MTRLQVLLLYLKKQNQNGFTLIEMLIVLSITMLFLLFPFMQIRNMEDNQKLKLFLQQFQSDLFLAQQNAMINQERTRVYLLNDRYELREPISSNSIVIRQFDPKIHFYYFSMSTIEFGTDGNITKSGKIQVEYKNIIYIITFYLGIGRFSYEKL</sequence>
<organism evidence="4 5">
    <name type="scientific">Gottfriedia endophytica</name>
    <dbReference type="NCBI Taxonomy" id="2820819"/>
    <lineage>
        <taxon>Bacteria</taxon>
        <taxon>Bacillati</taxon>
        <taxon>Bacillota</taxon>
        <taxon>Bacilli</taxon>
        <taxon>Bacillales</taxon>
        <taxon>Bacillaceae</taxon>
        <taxon>Gottfriedia</taxon>
    </lineage>
</organism>
<dbReference type="NCBIfam" id="NF040982">
    <property type="entry name" value="ComGD"/>
    <property type="match status" value="1"/>
</dbReference>
<dbReference type="AlphaFoldDB" id="A0A940NFG0"/>
<name>A0A940NFG0_9BACI</name>
<dbReference type="RefSeq" id="WP_209403038.1">
    <property type="nucleotide sequence ID" value="NZ_JAGIYQ010000002.1"/>
</dbReference>
<evidence type="ECO:0000256" key="3">
    <source>
        <dbReference type="SAM" id="Phobius"/>
    </source>
</evidence>
<evidence type="ECO:0000313" key="4">
    <source>
        <dbReference type="EMBL" id="MBP0724494.1"/>
    </source>
</evidence>
<dbReference type="GO" id="GO:0030420">
    <property type="term" value="P:establishment of competence for transformation"/>
    <property type="evidence" value="ECO:0007669"/>
    <property type="project" value="UniProtKB-KW"/>
</dbReference>
<dbReference type="Proteomes" id="UP000682134">
    <property type="component" value="Unassembled WGS sequence"/>
</dbReference>
<dbReference type="InterPro" id="IPR045584">
    <property type="entry name" value="Pilin-like"/>
</dbReference>
<feature type="transmembrane region" description="Helical" evidence="3">
    <location>
        <begin position="20"/>
        <end position="40"/>
    </location>
</feature>
<keyword evidence="5" id="KW-1185">Reference proteome</keyword>
<reference evidence="4" key="1">
    <citation type="submission" date="2021-04" db="EMBL/GenBank/DDBJ databases">
        <title>Genome seq and assembly of Bacillus sp.</title>
        <authorList>
            <person name="Chhetri G."/>
        </authorList>
    </citation>
    <scope>NUCLEOTIDE SEQUENCE</scope>
    <source>
        <strain evidence="4">RG28</strain>
    </source>
</reference>
<comment type="caution">
    <text evidence="4">The sequence shown here is derived from an EMBL/GenBank/DDBJ whole genome shotgun (WGS) entry which is preliminary data.</text>
</comment>
<evidence type="ECO:0000313" key="5">
    <source>
        <dbReference type="Proteomes" id="UP000682134"/>
    </source>
</evidence>
<dbReference type="Pfam" id="PF07963">
    <property type="entry name" value="N_methyl"/>
    <property type="match status" value="1"/>
</dbReference>
<keyword evidence="3" id="KW-0472">Membrane</keyword>
<keyword evidence="3" id="KW-0812">Transmembrane</keyword>
<protein>
    <submittedName>
        <fullName evidence="4">Type II secretion system protein</fullName>
    </submittedName>
</protein>
<dbReference type="PIRSF" id="PIRSF021292">
    <property type="entry name" value="Competence_ComGD"/>
    <property type="match status" value="1"/>
</dbReference>
<dbReference type="InterPro" id="IPR012902">
    <property type="entry name" value="N_methyl_site"/>
</dbReference>
<keyword evidence="3" id="KW-1133">Transmembrane helix</keyword>
<comment type="subcellular location">
    <subcellularLocation>
        <location evidence="1">Cell surface</location>
    </subcellularLocation>
</comment>
<dbReference type="NCBIfam" id="TIGR02532">
    <property type="entry name" value="IV_pilin_GFxxxE"/>
    <property type="match status" value="1"/>
</dbReference>
<dbReference type="EMBL" id="JAGIYQ010000002">
    <property type="protein sequence ID" value="MBP0724494.1"/>
    <property type="molecule type" value="Genomic_DNA"/>
</dbReference>
<evidence type="ECO:0000256" key="1">
    <source>
        <dbReference type="ARBA" id="ARBA00004241"/>
    </source>
</evidence>
<dbReference type="SUPFAM" id="SSF54523">
    <property type="entry name" value="Pili subunits"/>
    <property type="match status" value="1"/>
</dbReference>
<proteinExistence type="predicted"/>
<dbReference type="GO" id="GO:0009986">
    <property type="term" value="C:cell surface"/>
    <property type="evidence" value="ECO:0007669"/>
    <property type="project" value="UniProtKB-SubCell"/>
</dbReference>
<accession>A0A940NFG0</accession>
<gene>
    <name evidence="4" type="ORF">J5Y03_04735</name>
</gene>